<evidence type="ECO:0000256" key="1">
    <source>
        <dbReference type="SAM" id="SignalP"/>
    </source>
</evidence>
<dbReference type="RefSeq" id="WP_026612062.1">
    <property type="nucleotide sequence ID" value="NZ_OX458333.1"/>
</dbReference>
<dbReference type="EMBL" id="OX458333">
    <property type="protein sequence ID" value="CAI8769560.1"/>
    <property type="molecule type" value="Genomic_DNA"/>
</dbReference>
<proteinExistence type="predicted"/>
<feature type="signal peptide" evidence="1">
    <location>
        <begin position="1"/>
        <end position="29"/>
    </location>
</feature>
<evidence type="ECO:0008006" key="4">
    <source>
        <dbReference type="Google" id="ProtNLM"/>
    </source>
</evidence>
<feature type="chain" id="PRO_5046967911" description="CHRD domain-containing protein" evidence="1">
    <location>
        <begin position="30"/>
        <end position="306"/>
    </location>
</feature>
<accession>A0ABM9HYH6</accession>
<reference evidence="2 3" key="1">
    <citation type="submission" date="2023-03" db="EMBL/GenBank/DDBJ databases">
        <authorList>
            <person name="Pearce D."/>
        </authorList>
    </citation>
    <scope>NUCLEOTIDE SEQUENCE [LARGE SCALE GENOMIC DNA]</scope>
    <source>
        <strain evidence="2">Msz</strain>
    </source>
</reference>
<keyword evidence="1" id="KW-0732">Signal</keyword>
<name>A0ABM9HYH6_9GAMM</name>
<evidence type="ECO:0000313" key="2">
    <source>
        <dbReference type="EMBL" id="CAI8769560.1"/>
    </source>
</evidence>
<keyword evidence="3" id="KW-1185">Reference proteome</keyword>
<protein>
    <recommendedName>
        <fullName evidence="4">CHRD domain-containing protein</fullName>
    </recommendedName>
</protein>
<dbReference type="Proteomes" id="UP001162030">
    <property type="component" value="Chromosome"/>
</dbReference>
<organism evidence="2 3">
    <name type="scientific">Methylocaldum szegediense</name>
    <dbReference type="NCBI Taxonomy" id="73780"/>
    <lineage>
        <taxon>Bacteria</taxon>
        <taxon>Pseudomonadati</taxon>
        <taxon>Pseudomonadota</taxon>
        <taxon>Gammaproteobacteria</taxon>
        <taxon>Methylococcales</taxon>
        <taxon>Methylococcaceae</taxon>
        <taxon>Methylocaldum</taxon>
    </lineage>
</organism>
<gene>
    <name evidence="2" type="ORF">MSZNOR_1005</name>
</gene>
<evidence type="ECO:0000313" key="3">
    <source>
        <dbReference type="Proteomes" id="UP001162030"/>
    </source>
</evidence>
<sequence length="306" mass="32973">MQKKFIFDPAVWKLMGVALVGLMIGSVPAADLSPAQNKAVQAYLAKANKKASANHESVELVSTQSADLNGDGKAEIVLNALWAGGTWWNNRVVVFTDIGKGYQAVAETSDPLGQVESVEVKDGFIHVHALWPGPNDPRCCPSVKKTSVYQWHGNKIFPAGKPASAPTTSSVPLPAGISDVKWEYKQVRGIKMAGVQHPVVGISALNLFCQDNQPVFAATFSGTTSRLDPVHLHIQISNVVYPIVMKKQAGTQDIRMVSLRNSRLPKGLLSGEAYGEATINGKKHGLLSLTNAGQASKEALRDCYRY</sequence>